<evidence type="ECO:0000313" key="2">
    <source>
        <dbReference type="EMBL" id="OLO46536.1"/>
    </source>
</evidence>
<accession>A0A1Q8VEJ6</accession>
<keyword evidence="1" id="KW-1133">Transmembrane helix</keyword>
<feature type="transmembrane region" description="Helical" evidence="1">
    <location>
        <begin position="152"/>
        <end position="169"/>
    </location>
</feature>
<name>A0A1Q8VEJ6_9ACTO</name>
<evidence type="ECO:0000256" key="1">
    <source>
        <dbReference type="SAM" id="Phobius"/>
    </source>
</evidence>
<dbReference type="Proteomes" id="UP000186857">
    <property type="component" value="Unassembled WGS sequence"/>
</dbReference>
<proteinExistence type="predicted"/>
<dbReference type="AlphaFoldDB" id="A0A1Q8VEJ6"/>
<keyword evidence="1" id="KW-0472">Membrane</keyword>
<sequence length="185" mass="19041">MAMTGASEDDDSILLKGASVLSAPGSRVETHWAGVLVAVVLFPLAWFLVHDGAATLTGGNPSAWPSAASPMGALEILGGTAACAAALFMISRSSLGAFVVGAISVVVGLPFVLMPGVTKSILGSTVERLQAHSDLGRALSTYVMDDGLSGRFILMGVLTIMVAVVAHLARQAGQRNRDNDHSLRD</sequence>
<reference evidence="2 3" key="1">
    <citation type="submission" date="2016-12" db="EMBL/GenBank/DDBJ databases">
        <title>Genomic Comparison of strains in the 'Actinomyces naeslundii' Group.</title>
        <authorList>
            <person name="Mughal S.R."/>
            <person name="Do T."/>
            <person name="Gilbert S.C."/>
            <person name="Witherden E.A."/>
            <person name="Didelot X."/>
            <person name="Beighton D."/>
        </authorList>
    </citation>
    <scope>NUCLEOTIDE SEQUENCE [LARGE SCALE GENOMIC DNA]</scope>
    <source>
        <strain evidence="2 3">CCUG 33920</strain>
    </source>
</reference>
<dbReference type="OrthoDB" id="3256579at2"/>
<dbReference type="EMBL" id="MSKJ01000001">
    <property type="protein sequence ID" value="OLO46536.1"/>
    <property type="molecule type" value="Genomic_DNA"/>
</dbReference>
<feature type="transmembrane region" description="Helical" evidence="1">
    <location>
        <begin position="95"/>
        <end position="114"/>
    </location>
</feature>
<feature type="transmembrane region" description="Helical" evidence="1">
    <location>
        <begin position="69"/>
        <end position="88"/>
    </location>
</feature>
<evidence type="ECO:0000313" key="3">
    <source>
        <dbReference type="Proteomes" id="UP000186857"/>
    </source>
</evidence>
<feature type="transmembrane region" description="Helical" evidence="1">
    <location>
        <begin position="32"/>
        <end position="49"/>
    </location>
</feature>
<protein>
    <submittedName>
        <fullName evidence="2">Uncharacterized protein</fullName>
    </submittedName>
</protein>
<comment type="caution">
    <text evidence="2">The sequence shown here is derived from an EMBL/GenBank/DDBJ whole genome shotgun (WGS) entry which is preliminary data.</text>
</comment>
<keyword evidence="1" id="KW-0812">Transmembrane</keyword>
<organism evidence="2 3">
    <name type="scientific">Actinomyces oris</name>
    <dbReference type="NCBI Taxonomy" id="544580"/>
    <lineage>
        <taxon>Bacteria</taxon>
        <taxon>Bacillati</taxon>
        <taxon>Actinomycetota</taxon>
        <taxon>Actinomycetes</taxon>
        <taxon>Actinomycetales</taxon>
        <taxon>Actinomycetaceae</taxon>
        <taxon>Actinomyces</taxon>
    </lineage>
</organism>
<gene>
    <name evidence="2" type="ORF">BKH29_01125</name>
</gene>